<name>A0AAQ2Q3A9_MORBO</name>
<feature type="transmembrane region" description="Helical" evidence="1">
    <location>
        <begin position="44"/>
        <end position="61"/>
    </location>
</feature>
<dbReference type="Proteomes" id="UP001163632">
    <property type="component" value="Chromosome"/>
</dbReference>
<accession>A0AAQ2Q3A9</accession>
<dbReference type="KEGG" id="mboi:DQF64_13660"/>
<evidence type="ECO:0000256" key="1">
    <source>
        <dbReference type="SAM" id="Phobius"/>
    </source>
</evidence>
<proteinExistence type="predicted"/>
<reference evidence="3 4" key="1">
    <citation type="journal article" date="2022" name="BMC Microbiol.">
        <title>Whole genome sequencing of Moraxella bovis strains from North America reveals two genotypes with different genetic determinants.</title>
        <authorList>
            <person name="Wynn E.L."/>
            <person name="Hille M.M."/>
            <person name="Loy J.D."/>
            <person name="Schuller G."/>
            <person name="Kuhn K.L."/>
            <person name="Dickey A.M."/>
            <person name="Bono J.L."/>
            <person name="Clawson M.L."/>
        </authorList>
    </citation>
    <scope>NUCLEOTIDE SEQUENCE [LARGE SCALE GENOMIC DNA]</scope>
    <source>
        <strain evidence="2">SAM102599</strain>
        <strain evidence="3 4">SAM57978</strain>
    </source>
</reference>
<dbReference type="RefSeq" id="WP_078274367.1">
    <property type="nucleotide sequence ID" value="NZ_CP030241.1"/>
</dbReference>
<evidence type="ECO:0000313" key="3">
    <source>
        <dbReference type="EMBL" id="UZA51537.1"/>
    </source>
</evidence>
<dbReference type="EMBL" id="CP087830">
    <property type="protein sequence ID" value="UZA03335.1"/>
    <property type="molecule type" value="Genomic_DNA"/>
</dbReference>
<dbReference type="GeneID" id="77189841"/>
<protein>
    <submittedName>
        <fullName evidence="3">Uncharacterized protein</fullName>
    </submittedName>
</protein>
<feature type="transmembrane region" description="Helical" evidence="1">
    <location>
        <begin position="21"/>
        <end position="38"/>
    </location>
</feature>
<evidence type="ECO:0000313" key="5">
    <source>
        <dbReference type="Proteomes" id="UP001163632"/>
    </source>
</evidence>
<evidence type="ECO:0000313" key="4">
    <source>
        <dbReference type="Proteomes" id="UP001163283"/>
    </source>
</evidence>
<keyword evidence="1" id="KW-0812">Transmembrane</keyword>
<keyword evidence="5" id="KW-1185">Reference proteome</keyword>
<sequence>MSGNNKPNSNFLDHIIIEKGEFILFTLPAILSIMLISFDPNIGLIGGLFFMFFIYAVICIIDSEYLKYLGYQDGSISSWQRFVPPLHLKNRSQLLGNKETSALQNTWGFVAGIFVFLLVGGFISK</sequence>
<dbReference type="AlphaFoldDB" id="A0AAQ2Q3A9"/>
<organism evidence="3 4">
    <name type="scientific">Moraxella bovis</name>
    <dbReference type="NCBI Taxonomy" id="476"/>
    <lineage>
        <taxon>Bacteria</taxon>
        <taxon>Pseudomonadati</taxon>
        <taxon>Pseudomonadota</taxon>
        <taxon>Gammaproteobacteria</taxon>
        <taxon>Moraxellales</taxon>
        <taxon>Moraxellaceae</taxon>
        <taxon>Moraxella</taxon>
    </lineage>
</organism>
<dbReference type="EMBL" id="CP087781">
    <property type="protein sequence ID" value="UZA51537.1"/>
    <property type="molecule type" value="Genomic_DNA"/>
</dbReference>
<gene>
    <name evidence="2" type="ORF">LP092_00785</name>
    <name evidence="3" type="ORF">LP129_13815</name>
</gene>
<dbReference type="Proteomes" id="UP001163283">
    <property type="component" value="Chromosome"/>
</dbReference>
<feature type="transmembrane region" description="Helical" evidence="1">
    <location>
        <begin position="106"/>
        <end position="124"/>
    </location>
</feature>
<evidence type="ECO:0000313" key="2">
    <source>
        <dbReference type="EMBL" id="UZA03335.1"/>
    </source>
</evidence>
<keyword evidence="1" id="KW-0472">Membrane</keyword>
<keyword evidence="1" id="KW-1133">Transmembrane helix</keyword>